<feature type="transmembrane region" description="Helical" evidence="1">
    <location>
        <begin position="387"/>
        <end position="411"/>
    </location>
</feature>
<dbReference type="SUPFAM" id="SSF52540">
    <property type="entry name" value="P-loop containing nucleoside triphosphate hydrolases"/>
    <property type="match status" value="1"/>
</dbReference>
<dbReference type="PANTHER" id="PTHR42698">
    <property type="entry name" value="GTPASE ERA"/>
    <property type="match status" value="1"/>
</dbReference>
<keyword evidence="3" id="KW-0648">Protein biosynthesis</keyword>
<dbReference type="RefSeq" id="WP_091282351.1">
    <property type="nucleotide sequence ID" value="NZ_LT629804.1"/>
</dbReference>
<evidence type="ECO:0000256" key="1">
    <source>
        <dbReference type="SAM" id="Phobius"/>
    </source>
</evidence>
<dbReference type="AlphaFoldDB" id="A0A1H2LNP3"/>
<name>A0A1H2LNP3_9ACTO</name>
<dbReference type="PANTHER" id="PTHR42698:SF1">
    <property type="entry name" value="GTPASE ERA, MITOCHONDRIAL"/>
    <property type="match status" value="1"/>
</dbReference>
<keyword evidence="3" id="KW-0251">Elongation factor</keyword>
<dbReference type="InterPro" id="IPR000795">
    <property type="entry name" value="T_Tr_GTP-bd_dom"/>
</dbReference>
<dbReference type="GO" id="GO:0003746">
    <property type="term" value="F:translation elongation factor activity"/>
    <property type="evidence" value="ECO:0007669"/>
    <property type="project" value="UniProtKB-KW"/>
</dbReference>
<reference evidence="4" key="1">
    <citation type="submission" date="2016-10" db="EMBL/GenBank/DDBJ databases">
        <authorList>
            <person name="Varghese N."/>
            <person name="Submissions S."/>
        </authorList>
    </citation>
    <scope>NUCLEOTIDE SEQUENCE [LARGE SCALE GENOMIC DNA]</scope>
    <source>
        <strain evidence="4">DSM 10002</strain>
    </source>
</reference>
<dbReference type="GO" id="GO:0000028">
    <property type="term" value="P:ribosomal small subunit assembly"/>
    <property type="evidence" value="ECO:0007669"/>
    <property type="project" value="TreeGrafter"/>
</dbReference>
<evidence type="ECO:0000313" key="4">
    <source>
        <dbReference type="Proteomes" id="UP000214355"/>
    </source>
</evidence>
<dbReference type="GO" id="GO:0003924">
    <property type="term" value="F:GTPase activity"/>
    <property type="evidence" value="ECO:0007669"/>
    <property type="project" value="InterPro"/>
</dbReference>
<evidence type="ECO:0000313" key="3">
    <source>
        <dbReference type="EMBL" id="SDU82640.1"/>
    </source>
</evidence>
<dbReference type="Pfam" id="PF00009">
    <property type="entry name" value="GTP_EFTU"/>
    <property type="match status" value="1"/>
</dbReference>
<proteinExistence type="predicted"/>
<protein>
    <submittedName>
        <fullName evidence="3">Elongation factor Tu GTP binding domain-containing protein</fullName>
    </submittedName>
</protein>
<dbReference type="Gene3D" id="3.40.50.300">
    <property type="entry name" value="P-loop containing nucleotide triphosphate hydrolases"/>
    <property type="match status" value="1"/>
</dbReference>
<dbReference type="InterPro" id="IPR005662">
    <property type="entry name" value="GTPase_Era-like"/>
</dbReference>
<dbReference type="GO" id="GO:0019843">
    <property type="term" value="F:rRNA binding"/>
    <property type="evidence" value="ECO:0007669"/>
    <property type="project" value="TreeGrafter"/>
</dbReference>
<dbReference type="Proteomes" id="UP000214355">
    <property type="component" value="Chromosome I"/>
</dbReference>
<accession>A0A1H2LNP3</accession>
<dbReference type="EMBL" id="LT629804">
    <property type="protein sequence ID" value="SDU82640.1"/>
    <property type="molecule type" value="Genomic_DNA"/>
</dbReference>
<sequence>MEDQQTIRVEGAQAIAHRLEQLQKAVAAGGRFFDPYVSARAQDDLHRTQERMSLGTDIAVAALVGGTGSGKSSLFNAITGLNFADSGEIRPMTERAAACTYGTDATALLDYLAVDHDRRIEYDSELTVGHEVFDRLVLIDLPDHDSVAVEHSLEVERLLPMVDVLIWVLDPQKYADQVLHTSYLEKLTERADVMVVALNQIDTVRESQRAVLIDDVEKLLARDGLKNIPIVATSALNGEGVSELADHIRTAMGRPSVAASTAAAELDAIGRRLRFNVGQTEAEISGSYRDDMIDRIARASGVGAASESIRNAGRSIFATAYVEPEKLGHSMSVAIRDSWLGYIRYGLPDIWQEAVAADVASAERLRHAVGNAIHSVAMPQVRRSMAWLWMVCAAVVSIAGIVLGSVGIPFASVGGRLGTVGVGFVIAIVFFVIAKAWLRRRAVALAEQYEQRARAAVGEVFDETMVAGPAEVLEKHKTTRLALETFA</sequence>
<keyword evidence="1" id="KW-0812">Transmembrane</keyword>
<evidence type="ECO:0000259" key="2">
    <source>
        <dbReference type="Pfam" id="PF00009"/>
    </source>
</evidence>
<dbReference type="GO" id="GO:0043024">
    <property type="term" value="F:ribosomal small subunit binding"/>
    <property type="evidence" value="ECO:0007669"/>
    <property type="project" value="TreeGrafter"/>
</dbReference>
<dbReference type="InterPro" id="IPR027417">
    <property type="entry name" value="P-loop_NTPase"/>
</dbReference>
<gene>
    <name evidence="3" type="ORF">SAMN04489737_1772</name>
</gene>
<dbReference type="GO" id="GO:0005525">
    <property type="term" value="F:GTP binding"/>
    <property type="evidence" value="ECO:0007669"/>
    <property type="project" value="InterPro"/>
</dbReference>
<keyword evidence="4" id="KW-1185">Reference proteome</keyword>
<keyword evidence="1" id="KW-0472">Membrane</keyword>
<dbReference type="GO" id="GO:0005829">
    <property type="term" value="C:cytosol"/>
    <property type="evidence" value="ECO:0007669"/>
    <property type="project" value="TreeGrafter"/>
</dbReference>
<feature type="transmembrane region" description="Helical" evidence="1">
    <location>
        <begin position="417"/>
        <end position="438"/>
    </location>
</feature>
<dbReference type="OrthoDB" id="974105at2"/>
<organism evidence="3 4">
    <name type="scientific">Arcanobacterium phocae</name>
    <dbReference type="NCBI Taxonomy" id="131112"/>
    <lineage>
        <taxon>Bacteria</taxon>
        <taxon>Bacillati</taxon>
        <taxon>Actinomycetota</taxon>
        <taxon>Actinomycetes</taxon>
        <taxon>Actinomycetales</taxon>
        <taxon>Actinomycetaceae</taxon>
        <taxon>Arcanobacterium</taxon>
    </lineage>
</organism>
<dbReference type="GeneID" id="65345489"/>
<feature type="domain" description="Tr-type G" evidence="2">
    <location>
        <begin position="61"/>
        <end position="249"/>
    </location>
</feature>
<keyword evidence="1" id="KW-1133">Transmembrane helix</keyword>
<dbReference type="STRING" id="131112.SAMN04489737_1772"/>